<feature type="compositionally biased region" description="Pro residues" evidence="3">
    <location>
        <begin position="294"/>
        <end position="303"/>
    </location>
</feature>
<feature type="chain" id="PRO_5046430036" evidence="4">
    <location>
        <begin position="29"/>
        <end position="303"/>
    </location>
</feature>
<feature type="signal peptide" evidence="4">
    <location>
        <begin position="1"/>
        <end position="28"/>
    </location>
</feature>
<keyword evidence="4" id="KW-0732">Signal</keyword>
<evidence type="ECO:0000256" key="2">
    <source>
        <dbReference type="ARBA" id="ARBA00022801"/>
    </source>
</evidence>
<dbReference type="InterPro" id="IPR052558">
    <property type="entry name" value="Siderophore_Hydrolase_D"/>
</dbReference>
<feature type="region of interest" description="Disordered" evidence="3">
    <location>
        <begin position="283"/>
        <end position="303"/>
    </location>
</feature>
<keyword evidence="2 5" id="KW-0378">Hydrolase</keyword>
<dbReference type="PANTHER" id="PTHR40841:SF2">
    <property type="entry name" value="SIDEROPHORE-DEGRADING ESTERASE (EUROFUNG)"/>
    <property type="match status" value="1"/>
</dbReference>
<evidence type="ECO:0000256" key="1">
    <source>
        <dbReference type="ARBA" id="ARBA00005622"/>
    </source>
</evidence>
<evidence type="ECO:0000313" key="6">
    <source>
        <dbReference type="Proteomes" id="UP001216253"/>
    </source>
</evidence>
<sequence length="303" mass="32809">MTPRRLLPVPAALAALPLALSLAMPASAAAPAAEAVVARPITVGEELTWQSRVMGEERKLAIYLPAGYASGQGTFAFLYVIDGGIDQDFLHVSGTTALNTMLGRSQPVIVVGIETRDRQSELTGPTAAADLLKDYPDAGHADRFRRFVREEVMPMVSARYRGNGKRGVIGESLAGLFIVESALREPGLFQRHAAISPSLWWDDARLSREAAELLRGRARAPRLYLNLASEGGAMEQGYDRLVTALAAREPMGNRWCALKRPDLAHSTIYHTVSPEAMQYLFPGDEKPLAGQEPPCAPRAEPAP</sequence>
<reference evidence="5 6" key="1">
    <citation type="submission" date="2023-03" db="EMBL/GenBank/DDBJ databases">
        <title>NovoSphingobium album sp. nov. isolated from polycyclic aromatic hydrocarbons- and heavy-metal polluted soil.</title>
        <authorList>
            <person name="Liu Z."/>
            <person name="Wang K."/>
        </authorList>
    </citation>
    <scope>NUCLEOTIDE SEQUENCE [LARGE SCALE GENOMIC DNA]</scope>
    <source>
        <strain evidence="5 6">H3SJ31-1</strain>
    </source>
</reference>
<dbReference type="SUPFAM" id="SSF53474">
    <property type="entry name" value="alpha/beta-Hydrolases"/>
    <property type="match status" value="1"/>
</dbReference>
<dbReference type="RefSeq" id="WP_275230479.1">
    <property type="nucleotide sequence ID" value="NZ_JARESE010000082.1"/>
</dbReference>
<name>A0ABT5WWT2_9SPHN</name>
<gene>
    <name evidence="5" type="ORF">PYV00_21985</name>
</gene>
<dbReference type="GO" id="GO:0016787">
    <property type="term" value="F:hydrolase activity"/>
    <property type="evidence" value="ECO:0007669"/>
    <property type="project" value="UniProtKB-KW"/>
</dbReference>
<dbReference type="EMBL" id="JARESE010000082">
    <property type="protein sequence ID" value="MDE8654369.1"/>
    <property type="molecule type" value="Genomic_DNA"/>
</dbReference>
<protein>
    <submittedName>
        <fullName evidence="5">Alpha/beta hydrolase-fold protein</fullName>
    </submittedName>
</protein>
<keyword evidence="6" id="KW-1185">Reference proteome</keyword>
<comment type="similarity">
    <text evidence="1">Belongs to the esterase D family.</text>
</comment>
<dbReference type="Pfam" id="PF00756">
    <property type="entry name" value="Esterase"/>
    <property type="match status" value="1"/>
</dbReference>
<organism evidence="5 6">
    <name type="scientific">Novosphingobium album</name>
    <name type="common">ex Liu et al. 2023</name>
    <dbReference type="NCBI Taxonomy" id="3031130"/>
    <lineage>
        <taxon>Bacteria</taxon>
        <taxon>Pseudomonadati</taxon>
        <taxon>Pseudomonadota</taxon>
        <taxon>Alphaproteobacteria</taxon>
        <taxon>Sphingomonadales</taxon>
        <taxon>Sphingomonadaceae</taxon>
        <taxon>Novosphingobium</taxon>
    </lineage>
</organism>
<evidence type="ECO:0000313" key="5">
    <source>
        <dbReference type="EMBL" id="MDE8654369.1"/>
    </source>
</evidence>
<dbReference type="Proteomes" id="UP001216253">
    <property type="component" value="Unassembled WGS sequence"/>
</dbReference>
<dbReference type="InterPro" id="IPR000801">
    <property type="entry name" value="Esterase-like"/>
</dbReference>
<evidence type="ECO:0000256" key="3">
    <source>
        <dbReference type="SAM" id="MobiDB-lite"/>
    </source>
</evidence>
<dbReference type="PANTHER" id="PTHR40841">
    <property type="entry name" value="SIDEROPHORE TRIACETYLFUSARININE C ESTERASE"/>
    <property type="match status" value="1"/>
</dbReference>
<accession>A0ABT5WWT2</accession>
<proteinExistence type="inferred from homology"/>
<comment type="caution">
    <text evidence="5">The sequence shown here is derived from an EMBL/GenBank/DDBJ whole genome shotgun (WGS) entry which is preliminary data.</text>
</comment>
<dbReference type="Gene3D" id="3.40.50.1820">
    <property type="entry name" value="alpha/beta hydrolase"/>
    <property type="match status" value="1"/>
</dbReference>
<evidence type="ECO:0000256" key="4">
    <source>
        <dbReference type="SAM" id="SignalP"/>
    </source>
</evidence>
<dbReference type="InterPro" id="IPR029058">
    <property type="entry name" value="AB_hydrolase_fold"/>
</dbReference>